<keyword evidence="3" id="KW-1185">Reference proteome</keyword>
<dbReference type="AlphaFoldDB" id="A0A8J3JMJ0"/>
<protein>
    <submittedName>
        <fullName evidence="2">Uncharacterized protein</fullName>
    </submittedName>
</protein>
<dbReference type="Proteomes" id="UP000601223">
    <property type="component" value="Unassembled WGS sequence"/>
</dbReference>
<reference evidence="2 3" key="1">
    <citation type="submission" date="2021-01" db="EMBL/GenBank/DDBJ databases">
        <title>Whole genome shotgun sequence of Catellatospora bangladeshensis NBRC 107357.</title>
        <authorList>
            <person name="Komaki H."/>
            <person name="Tamura T."/>
        </authorList>
    </citation>
    <scope>NUCLEOTIDE SEQUENCE [LARGE SCALE GENOMIC DNA]</scope>
    <source>
        <strain evidence="2 3">NBRC 107357</strain>
    </source>
</reference>
<comment type="caution">
    <text evidence="2">The sequence shown here is derived from an EMBL/GenBank/DDBJ whole genome shotgun (WGS) entry which is preliminary data.</text>
</comment>
<accession>A0A8J3JMJ0</accession>
<dbReference type="GO" id="GO:0016491">
    <property type="term" value="F:oxidoreductase activity"/>
    <property type="evidence" value="ECO:0007669"/>
    <property type="project" value="UniProtKB-KW"/>
</dbReference>
<dbReference type="RefSeq" id="WP_239125715.1">
    <property type="nucleotide sequence ID" value="NZ_BONF01000014.1"/>
</dbReference>
<name>A0A8J3JMJ0_9ACTN</name>
<sequence>MPEAALPPPSRRPLREMLERADDGVLLVGITPPRRSVPVAQAAQIAEVTMARLTTVDIDGLILYDIDDESDRNPQERPFPYLPTMDPASFHREHLSSFGKPVVIYRCVGKYTEPELAGWLGGVDTDQVLSVFVGASSRDKGVQTGLTQAYALRGRVRPDLPLGAVAITERYSRSGDEHLRMITKQDRGAAFFVTQVVYDVDATKSLLSDYFYACRQKDVAPRPVIFTLSVCGSMKTLEFLHWLGVDVPRWLENTLRWSADPLAESFEQCLSAARELSAFCRRLGVPFGFNVESVSIRKVEIEASIELARQVRALLDA</sequence>
<keyword evidence="1" id="KW-0560">Oxidoreductase</keyword>
<evidence type="ECO:0000256" key="1">
    <source>
        <dbReference type="ARBA" id="ARBA00023002"/>
    </source>
</evidence>
<evidence type="ECO:0000313" key="3">
    <source>
        <dbReference type="Proteomes" id="UP000601223"/>
    </source>
</evidence>
<dbReference type="EMBL" id="BONF01000014">
    <property type="protein sequence ID" value="GIF81438.1"/>
    <property type="molecule type" value="Genomic_DNA"/>
</dbReference>
<dbReference type="InterPro" id="IPR029041">
    <property type="entry name" value="FAD-linked_oxidoreductase-like"/>
</dbReference>
<evidence type="ECO:0000313" key="2">
    <source>
        <dbReference type="EMBL" id="GIF81438.1"/>
    </source>
</evidence>
<organism evidence="2 3">
    <name type="scientific">Catellatospora bangladeshensis</name>
    <dbReference type="NCBI Taxonomy" id="310355"/>
    <lineage>
        <taxon>Bacteria</taxon>
        <taxon>Bacillati</taxon>
        <taxon>Actinomycetota</taxon>
        <taxon>Actinomycetes</taxon>
        <taxon>Micromonosporales</taxon>
        <taxon>Micromonosporaceae</taxon>
        <taxon>Catellatospora</taxon>
    </lineage>
</organism>
<dbReference type="SUPFAM" id="SSF51730">
    <property type="entry name" value="FAD-linked oxidoreductase"/>
    <property type="match status" value="1"/>
</dbReference>
<gene>
    <name evidence="2" type="ORF">Cba03nite_27870</name>
</gene>
<dbReference type="Gene3D" id="3.20.20.220">
    <property type="match status" value="1"/>
</dbReference>
<proteinExistence type="predicted"/>